<sequence length="47" mass="5453">MLISTIKRWNAYRKTTTELSRLSDESLKDIGVSRSEIHHLARNGRLV</sequence>
<evidence type="ECO:0000259" key="1">
    <source>
        <dbReference type="Pfam" id="PF06568"/>
    </source>
</evidence>
<accession>A0A2L0V0D8</accession>
<feature type="domain" description="YjiS-like" evidence="1">
    <location>
        <begin position="2"/>
        <end position="38"/>
    </location>
</feature>
<evidence type="ECO:0000313" key="3">
    <source>
        <dbReference type="Proteomes" id="UP000223025"/>
    </source>
</evidence>
<dbReference type="Pfam" id="PF06568">
    <property type="entry name" value="YjiS-like"/>
    <property type="match status" value="1"/>
</dbReference>
<name>A0A2L0V0D8_9CAUD</name>
<dbReference type="GeneID" id="40088502"/>
<keyword evidence="3" id="KW-1185">Reference proteome</keyword>
<dbReference type="KEGG" id="vg:40088502"/>
<evidence type="ECO:0000313" key="2">
    <source>
        <dbReference type="EMBL" id="AUZ95258.1"/>
    </source>
</evidence>
<organism evidence="2 3">
    <name type="scientific">Agrobacterium phage Atu_ph07</name>
    <dbReference type="NCBI Taxonomy" id="2024264"/>
    <lineage>
        <taxon>Viruses</taxon>
        <taxon>Duplodnaviria</taxon>
        <taxon>Heunggongvirae</taxon>
        <taxon>Uroviricota</taxon>
        <taxon>Caudoviricetes</taxon>
        <taxon>Polybotosvirus</taxon>
        <taxon>Polybotosvirus Atuph07</taxon>
    </lineage>
</organism>
<dbReference type="RefSeq" id="YP_009612164.1">
    <property type="nucleotide sequence ID" value="NC_042013.1"/>
</dbReference>
<reference evidence="2 3" key="1">
    <citation type="submission" date="2017-06" db="EMBL/GenBank/DDBJ databases">
        <authorList>
            <person name="Kim H.J."/>
            <person name="Triplett B.A."/>
        </authorList>
    </citation>
    <scope>NUCLEOTIDE SEQUENCE [LARGE SCALE GENOMIC DNA]</scope>
</reference>
<dbReference type="Proteomes" id="UP000223025">
    <property type="component" value="Segment"/>
</dbReference>
<dbReference type="EMBL" id="MF403008">
    <property type="protein sequence ID" value="AUZ95258.1"/>
    <property type="molecule type" value="Genomic_DNA"/>
</dbReference>
<dbReference type="InterPro" id="IPR009506">
    <property type="entry name" value="YjiS-like"/>
</dbReference>
<protein>
    <recommendedName>
        <fullName evidence="1">YjiS-like domain-containing protein</fullName>
    </recommendedName>
</protein>
<proteinExistence type="predicted"/>